<dbReference type="PANTHER" id="PTHR33841">
    <property type="entry name" value="DNA METHYLTRANSFERASE YEEA-RELATED"/>
    <property type="match status" value="1"/>
</dbReference>
<evidence type="ECO:0000256" key="3">
    <source>
        <dbReference type="ARBA" id="ARBA00022679"/>
    </source>
</evidence>
<dbReference type="Pfam" id="PF20465">
    <property type="entry name" value="MmeI_hel"/>
    <property type="match status" value="1"/>
</dbReference>
<dbReference type="EC" id="2.1.1.72" evidence="1"/>
<dbReference type="EMBL" id="JBHUMK010000086">
    <property type="protein sequence ID" value="MFD2610788.1"/>
    <property type="molecule type" value="Genomic_DNA"/>
</dbReference>
<keyword evidence="2 10" id="KW-0489">Methyltransferase</keyword>
<comment type="caution">
    <text evidence="10">The sequence shown here is derived from an EMBL/GenBank/DDBJ whole genome shotgun (WGS) entry which is preliminary data.</text>
</comment>
<dbReference type="InterPro" id="IPR029063">
    <property type="entry name" value="SAM-dependent_MTases_sf"/>
</dbReference>
<evidence type="ECO:0000256" key="4">
    <source>
        <dbReference type="ARBA" id="ARBA00047942"/>
    </source>
</evidence>
<protein>
    <recommendedName>
        <fullName evidence="1">site-specific DNA-methyltransferase (adenine-specific)</fullName>
        <ecNumber evidence="1">2.1.1.72</ecNumber>
    </recommendedName>
</protein>
<feature type="non-terminal residue" evidence="10">
    <location>
        <position position="1090"/>
    </location>
</feature>
<accession>A0ABW5P798</accession>
<organism evidence="10 11">
    <name type="scientific">Deinococcus taklimakanensis</name>
    <dbReference type="NCBI Taxonomy" id="536443"/>
    <lineage>
        <taxon>Bacteria</taxon>
        <taxon>Thermotogati</taxon>
        <taxon>Deinococcota</taxon>
        <taxon>Deinococci</taxon>
        <taxon>Deinococcales</taxon>
        <taxon>Deinococcaceae</taxon>
        <taxon>Deinococcus</taxon>
    </lineage>
</organism>
<dbReference type="InterPro" id="IPR046820">
    <property type="entry name" value="MmeI_TRD"/>
</dbReference>
<evidence type="ECO:0000259" key="8">
    <source>
        <dbReference type="Pfam" id="PF20466"/>
    </source>
</evidence>
<dbReference type="InterPro" id="IPR002052">
    <property type="entry name" value="DNA_methylase_N6_adenine_CS"/>
</dbReference>
<evidence type="ECO:0000313" key="11">
    <source>
        <dbReference type="Proteomes" id="UP001597475"/>
    </source>
</evidence>
<reference evidence="11" key="1">
    <citation type="journal article" date="2019" name="Int. J. Syst. Evol. Microbiol.">
        <title>The Global Catalogue of Microorganisms (GCM) 10K type strain sequencing project: providing services to taxonomists for standard genome sequencing and annotation.</title>
        <authorList>
            <consortium name="The Broad Institute Genomics Platform"/>
            <consortium name="The Broad Institute Genome Sequencing Center for Infectious Disease"/>
            <person name="Wu L."/>
            <person name="Ma J."/>
        </authorList>
    </citation>
    <scope>NUCLEOTIDE SEQUENCE [LARGE SCALE GENOMIC DNA]</scope>
    <source>
        <strain evidence="11">KCTC 33842</strain>
    </source>
</reference>
<proteinExistence type="predicted"/>
<feature type="region of interest" description="Disordered" evidence="5">
    <location>
        <begin position="96"/>
        <end position="120"/>
    </location>
</feature>
<dbReference type="InterPro" id="IPR046817">
    <property type="entry name" value="MmeI_N"/>
</dbReference>
<dbReference type="PRINTS" id="PR00507">
    <property type="entry name" value="N12N6MTFRASE"/>
</dbReference>
<keyword evidence="3" id="KW-0808">Transferase</keyword>
<evidence type="ECO:0000256" key="5">
    <source>
        <dbReference type="SAM" id="MobiDB-lite"/>
    </source>
</evidence>
<gene>
    <name evidence="10" type="ORF">ACFSR9_15315</name>
</gene>
<feature type="region of interest" description="Disordered" evidence="5">
    <location>
        <begin position="538"/>
        <end position="568"/>
    </location>
</feature>
<feature type="compositionally biased region" description="Basic residues" evidence="5">
    <location>
        <begin position="104"/>
        <end position="115"/>
    </location>
</feature>
<dbReference type="GO" id="GO:0008168">
    <property type="term" value="F:methyltransferase activity"/>
    <property type="evidence" value="ECO:0007669"/>
    <property type="project" value="UniProtKB-KW"/>
</dbReference>
<dbReference type="SUPFAM" id="SSF53335">
    <property type="entry name" value="S-adenosyl-L-methionine-dependent methyltransferases"/>
    <property type="match status" value="1"/>
</dbReference>
<dbReference type="InterPro" id="IPR050953">
    <property type="entry name" value="N4_N6_ade-DNA_methylase"/>
</dbReference>
<evidence type="ECO:0000256" key="1">
    <source>
        <dbReference type="ARBA" id="ARBA00011900"/>
    </source>
</evidence>
<feature type="domain" description="MmeI-like N-terminal" evidence="6">
    <location>
        <begin position="1"/>
        <end position="232"/>
    </location>
</feature>
<dbReference type="PANTHER" id="PTHR33841:SF1">
    <property type="entry name" value="DNA METHYLTRANSFERASE A"/>
    <property type="match status" value="1"/>
</dbReference>
<evidence type="ECO:0000259" key="6">
    <source>
        <dbReference type="Pfam" id="PF20464"/>
    </source>
</evidence>
<evidence type="ECO:0000256" key="2">
    <source>
        <dbReference type="ARBA" id="ARBA00022603"/>
    </source>
</evidence>
<feature type="domain" description="MmeI-like helicase spacer" evidence="7">
    <location>
        <begin position="246"/>
        <end position="316"/>
    </location>
</feature>
<name>A0ABW5P798_9DEIO</name>
<dbReference type="Gene3D" id="3.40.50.150">
    <property type="entry name" value="Vaccinia Virus protein VP39"/>
    <property type="match status" value="1"/>
</dbReference>
<feature type="domain" description="MmeI-like DNA-methyltransferase" evidence="9">
    <location>
        <begin position="422"/>
        <end position="706"/>
    </location>
</feature>
<dbReference type="Proteomes" id="UP001597475">
    <property type="component" value="Unassembled WGS sequence"/>
</dbReference>
<dbReference type="GO" id="GO:0032259">
    <property type="term" value="P:methylation"/>
    <property type="evidence" value="ECO:0007669"/>
    <property type="project" value="UniProtKB-KW"/>
</dbReference>
<keyword evidence="11" id="KW-1185">Reference proteome</keyword>
<evidence type="ECO:0000313" key="10">
    <source>
        <dbReference type="EMBL" id="MFD2610788.1"/>
    </source>
</evidence>
<evidence type="ECO:0000259" key="7">
    <source>
        <dbReference type="Pfam" id="PF20465"/>
    </source>
</evidence>
<dbReference type="Pfam" id="PF20464">
    <property type="entry name" value="MmeI_N"/>
    <property type="match status" value="1"/>
</dbReference>
<sequence length="1090" mass="122362">MDLEAFIQRWAASGGAERANYVPFLTELCRVLEVPEPDPTRPLDADNAYVFERNVYEPHDEGKPTVRRIDLYRRGCFVLEAKQGVEKEVAAEDAVRAAASGSKKASKSPRKKGHGTRGTAGWDTFMRRAREQAEAYVRLLPAEEKRPPFVLVVDVGHVIEVYSEFSQTGGHYQAFPEARRHRITLEDLRQPEVREMLRTIWLDPMSLDPSAHAAKVTREVAATLAKISRSMEGQPDAAGVRLTPERVSSFLMRMIFSMFAEDVGLLSDKFRKALEGMRGDTEAFVPTVKELWDKMATGGFSVALQEKIRHFNGGLFENVEMLPVTAEQLALFIEAAQHDWSQVEPSIFGTLVERALDPVERHQLGAHYTPRAYVERLVNQVVMVPLREDWRSVQVEVQRTLDLAGDDAKDQMAARLKARGLVERFLTSFRELRVLDPACGTGNFLYVSMELMKRLEAEVTETLVGLGGVAPLIGVTPEQFLGLELNPRAARVAELVLWIGYLQLYAREHGKASPPEPILKAFRNIRQTDAVLAYEGKQPHVGKDGQPVTRWDGVSRVTDPASGREVPDPAARVQDTLYLKPRQALWPAADFIVGNPPFIGAGPMREALGDGYVQALRKVYKSTKQLVGVPDSADFVMYWWHKAAASMASLPRLRRFGFVTTNSVKQTFNRRVIEEHLEASMQAARPLSLVYAVPDHPWVDEVDGAAVRIAMTVVARGKREGLLERVVEEEVGERGEYTVKTVTQIGRINPDLTVGVDVTTAAELKANERISSRGVQLMGSGFIVPRVSAPDPTTGTKETDSLDLGLGRIKGLERHVREYRNGRDLTQRPRDAMVIDLLGLTEAEVRERYPEVYQHVRLTVKPERDANNRVTYRDNWWIFGEPRKSFRPALAELPRYIATVETSKHRFFQFLDAKVLPDNMLVNIAHDDAYMLGVLSSRTHVVWALAQGGDLGPTPRYNKTRCFETFPFPVATPEQQAAIRAKAEQLDAHRKARLSAHSDLTMTGMYNVLEKLRAGTALDGKEQKVLKQGVVTVLRDLHDELDALVQAAYGWEGALSDQEILVRLAELNAVRVQEERQGIIRYLRPEYQDP</sequence>
<comment type="catalytic activity">
    <reaction evidence="4">
        <text>a 2'-deoxyadenosine in DNA + S-adenosyl-L-methionine = an N(6)-methyl-2'-deoxyadenosine in DNA + S-adenosyl-L-homocysteine + H(+)</text>
        <dbReference type="Rhea" id="RHEA:15197"/>
        <dbReference type="Rhea" id="RHEA-COMP:12418"/>
        <dbReference type="Rhea" id="RHEA-COMP:12419"/>
        <dbReference type="ChEBI" id="CHEBI:15378"/>
        <dbReference type="ChEBI" id="CHEBI:57856"/>
        <dbReference type="ChEBI" id="CHEBI:59789"/>
        <dbReference type="ChEBI" id="CHEBI:90615"/>
        <dbReference type="ChEBI" id="CHEBI:90616"/>
        <dbReference type="EC" id="2.1.1.72"/>
    </reaction>
</comment>
<dbReference type="PROSITE" id="PS00092">
    <property type="entry name" value="N6_MTASE"/>
    <property type="match status" value="1"/>
</dbReference>
<dbReference type="InterPro" id="IPR046819">
    <property type="entry name" value="MmeI_hel"/>
</dbReference>
<dbReference type="InterPro" id="IPR046816">
    <property type="entry name" value="MmeI_Mtase"/>
</dbReference>
<dbReference type="Pfam" id="PF20473">
    <property type="entry name" value="MmeI_Mtase"/>
    <property type="match status" value="1"/>
</dbReference>
<dbReference type="Pfam" id="PF20466">
    <property type="entry name" value="MmeI_TRD"/>
    <property type="match status" value="1"/>
</dbReference>
<dbReference type="RefSeq" id="WP_386847196.1">
    <property type="nucleotide sequence ID" value="NZ_JBHUMK010000086.1"/>
</dbReference>
<feature type="domain" description="MmeI-like target recognition" evidence="8">
    <location>
        <begin position="904"/>
        <end position="969"/>
    </location>
</feature>
<evidence type="ECO:0000259" key="9">
    <source>
        <dbReference type="Pfam" id="PF20473"/>
    </source>
</evidence>